<evidence type="ECO:0000256" key="2">
    <source>
        <dbReference type="PROSITE-ProRule" id="PRU00176"/>
    </source>
</evidence>
<dbReference type="InterPro" id="IPR000504">
    <property type="entry name" value="RRM_dom"/>
</dbReference>
<organism evidence="5 6">
    <name type="scientific">Phytophthora nicotianae</name>
    <name type="common">Potato buckeye rot agent</name>
    <name type="synonym">Phytophthora parasitica</name>
    <dbReference type="NCBI Taxonomy" id="4792"/>
    <lineage>
        <taxon>Eukaryota</taxon>
        <taxon>Sar</taxon>
        <taxon>Stramenopiles</taxon>
        <taxon>Oomycota</taxon>
        <taxon>Peronosporomycetes</taxon>
        <taxon>Peronosporales</taxon>
        <taxon>Peronosporaceae</taxon>
        <taxon>Phytophthora</taxon>
    </lineage>
</organism>
<evidence type="ECO:0000313" key="6">
    <source>
        <dbReference type="Proteomes" id="UP000054636"/>
    </source>
</evidence>
<feature type="region of interest" description="Disordered" evidence="3">
    <location>
        <begin position="37"/>
        <end position="66"/>
    </location>
</feature>
<dbReference type="EMBL" id="LNFP01000335">
    <property type="protein sequence ID" value="KUF93999.1"/>
    <property type="molecule type" value="Genomic_DNA"/>
</dbReference>
<dbReference type="PROSITE" id="PS50102">
    <property type="entry name" value="RRM"/>
    <property type="match status" value="1"/>
</dbReference>
<feature type="region of interest" description="Disordered" evidence="3">
    <location>
        <begin position="1"/>
        <end position="23"/>
    </location>
</feature>
<feature type="compositionally biased region" description="Low complexity" evidence="3">
    <location>
        <begin position="177"/>
        <end position="186"/>
    </location>
</feature>
<evidence type="ECO:0000259" key="4">
    <source>
        <dbReference type="PROSITE" id="PS50102"/>
    </source>
</evidence>
<evidence type="ECO:0000256" key="3">
    <source>
        <dbReference type="SAM" id="MobiDB-lite"/>
    </source>
</evidence>
<reference evidence="5 6" key="1">
    <citation type="submission" date="2015-11" db="EMBL/GenBank/DDBJ databases">
        <title>Genomes and virulence difference between two physiological races of Phytophthora nicotianae.</title>
        <authorList>
            <person name="Liu H."/>
            <person name="Ma X."/>
            <person name="Yu H."/>
            <person name="Fang D."/>
            <person name="Li Y."/>
            <person name="Wang X."/>
            <person name="Wang W."/>
            <person name="Dong Y."/>
            <person name="Xiao B."/>
        </authorList>
    </citation>
    <scope>NUCLEOTIDE SEQUENCE [LARGE SCALE GENOMIC DNA]</scope>
    <source>
        <strain evidence="6">race 1</strain>
    </source>
</reference>
<dbReference type="InterPro" id="IPR008669">
    <property type="entry name" value="LSM_interact"/>
</dbReference>
<name>A0A0W8DCC9_PHYNI</name>
<feature type="compositionally biased region" description="Low complexity" evidence="3">
    <location>
        <begin position="1"/>
        <end position="18"/>
    </location>
</feature>
<dbReference type="SUPFAM" id="SSF54928">
    <property type="entry name" value="RNA-binding domain, RBD"/>
    <property type="match status" value="1"/>
</dbReference>
<comment type="caution">
    <text evidence="5">The sequence shown here is derived from an EMBL/GenBank/DDBJ whole genome shotgun (WGS) entry which is preliminary data.</text>
</comment>
<evidence type="ECO:0000256" key="1">
    <source>
        <dbReference type="ARBA" id="ARBA00022884"/>
    </source>
</evidence>
<protein>
    <submittedName>
        <fullName evidence="5">Dicer protein 4</fullName>
    </submittedName>
</protein>
<feature type="region of interest" description="Disordered" evidence="3">
    <location>
        <begin position="168"/>
        <end position="210"/>
    </location>
</feature>
<dbReference type="InterPro" id="IPR012677">
    <property type="entry name" value="Nucleotide-bd_a/b_plait_sf"/>
</dbReference>
<sequence length="244" mass="26502">MARDAASLGDDSSSSGFSSDEDMADVGLKRDGFLLHGHPLRVERSKPPPTSASTPSKPSGGEGFWKPDPLTLYIGDLNREGSKDQVTEEQLQVALQQSMQAAGELVVVTRVSILKDRHGKRKNYGLVEVAESSQATFCLANVAALQSKLGDQVTMKPSRFSISHILEQQEKQKQKQRQSSSKVGSQPHAKPSTRLALPSTGSTTSLMPRALRRKLAAQDNTAKNVSAAVTPKSNEDFRKMLFNK</sequence>
<dbReference type="AlphaFoldDB" id="A0A0W8DCC9"/>
<dbReference type="Proteomes" id="UP000054636">
    <property type="component" value="Unassembled WGS sequence"/>
</dbReference>
<dbReference type="GO" id="GO:0003723">
    <property type="term" value="F:RNA binding"/>
    <property type="evidence" value="ECO:0007669"/>
    <property type="project" value="UniProtKB-UniRule"/>
</dbReference>
<keyword evidence="1 2" id="KW-0694">RNA-binding</keyword>
<gene>
    <name evidence="5" type="ORF">AM588_10007706</name>
</gene>
<dbReference type="Gene3D" id="3.30.70.330">
    <property type="match status" value="1"/>
</dbReference>
<dbReference type="InterPro" id="IPR035979">
    <property type="entry name" value="RBD_domain_sf"/>
</dbReference>
<proteinExistence type="predicted"/>
<dbReference type="Pfam" id="PF05391">
    <property type="entry name" value="Lsm_interact"/>
    <property type="match status" value="1"/>
</dbReference>
<evidence type="ECO:0000313" key="5">
    <source>
        <dbReference type="EMBL" id="KUF93999.1"/>
    </source>
</evidence>
<feature type="domain" description="RRM" evidence="4">
    <location>
        <begin position="70"/>
        <end position="160"/>
    </location>
</feature>
<accession>A0A0W8DCC9</accession>